<dbReference type="OrthoDB" id="69641at2759"/>
<evidence type="ECO:0000313" key="3">
    <source>
        <dbReference type="EMBL" id="ETW74877.1"/>
    </source>
</evidence>
<dbReference type="InterPro" id="IPR036956">
    <property type="entry name" value="Impact_N_sf"/>
</dbReference>
<dbReference type="eggNOG" id="KOG3299">
    <property type="taxonomic scope" value="Eukaryota"/>
</dbReference>
<name>W4JMU4_HETIT</name>
<evidence type="ECO:0000256" key="1">
    <source>
        <dbReference type="ARBA" id="ARBA00007665"/>
    </source>
</evidence>
<dbReference type="PROSITE" id="PS00910">
    <property type="entry name" value="UPF0029"/>
    <property type="match status" value="1"/>
</dbReference>
<dbReference type="PANTHER" id="PTHR16301:SF25">
    <property type="entry name" value="PROTEIN IMPACT"/>
    <property type="match status" value="1"/>
</dbReference>
<accession>W4JMU4</accession>
<protein>
    <recommendedName>
        <fullName evidence="2">Impact N-terminal domain-containing protein</fullName>
    </recommendedName>
</protein>
<dbReference type="GeneID" id="20671733"/>
<dbReference type="GO" id="GO:0006446">
    <property type="term" value="P:regulation of translational initiation"/>
    <property type="evidence" value="ECO:0007669"/>
    <property type="project" value="TreeGrafter"/>
</dbReference>
<sequence>MATLDAFVDRKKPLPESIATSQEIRDRSSTFTGNIFRATTPAEAQKAVTHLRRVVHGSKPASHEIAAWRCMVLKPGKTGLSSDDDFEVQEGSDDDQESWAGSRVLKVMQAEAVIDAVVIVSRWYGGVMLGPIRFTHIETCAREVCRAFRLKDEVEDCLSTLNTLDDILTDLRAELSRLRALATPVTAGPSNDSSTEGVQLPARTTKKKQDYSGLLKDLDAAKAKRLVTARENAIKSVKASITKAKTDAGL</sequence>
<dbReference type="HOGENOM" id="CLU_075864_0_0_1"/>
<dbReference type="Gene3D" id="3.30.230.30">
    <property type="entry name" value="Impact, N-terminal domain"/>
    <property type="match status" value="1"/>
</dbReference>
<dbReference type="AlphaFoldDB" id="W4JMU4"/>
<dbReference type="InterPro" id="IPR001498">
    <property type="entry name" value="Impact_N"/>
</dbReference>
<keyword evidence="4" id="KW-1185">Reference proteome</keyword>
<dbReference type="InterPro" id="IPR023582">
    <property type="entry name" value="Impact"/>
</dbReference>
<dbReference type="RefSeq" id="XP_009553344.1">
    <property type="nucleotide sequence ID" value="XM_009555049.1"/>
</dbReference>
<evidence type="ECO:0000259" key="2">
    <source>
        <dbReference type="Pfam" id="PF01205"/>
    </source>
</evidence>
<reference evidence="3 4" key="1">
    <citation type="journal article" date="2012" name="New Phytol.">
        <title>Insight into trade-off between wood decay and parasitism from the genome of a fungal forest pathogen.</title>
        <authorList>
            <person name="Olson A."/>
            <person name="Aerts A."/>
            <person name="Asiegbu F."/>
            <person name="Belbahri L."/>
            <person name="Bouzid O."/>
            <person name="Broberg A."/>
            <person name="Canback B."/>
            <person name="Coutinho P.M."/>
            <person name="Cullen D."/>
            <person name="Dalman K."/>
            <person name="Deflorio G."/>
            <person name="van Diepen L.T."/>
            <person name="Dunand C."/>
            <person name="Duplessis S."/>
            <person name="Durling M."/>
            <person name="Gonthier P."/>
            <person name="Grimwood J."/>
            <person name="Fossdal C.G."/>
            <person name="Hansson D."/>
            <person name="Henrissat B."/>
            <person name="Hietala A."/>
            <person name="Himmelstrand K."/>
            <person name="Hoffmeister D."/>
            <person name="Hogberg N."/>
            <person name="James T.Y."/>
            <person name="Karlsson M."/>
            <person name="Kohler A."/>
            <person name="Kues U."/>
            <person name="Lee Y.H."/>
            <person name="Lin Y.C."/>
            <person name="Lind M."/>
            <person name="Lindquist E."/>
            <person name="Lombard V."/>
            <person name="Lucas S."/>
            <person name="Lunden K."/>
            <person name="Morin E."/>
            <person name="Murat C."/>
            <person name="Park J."/>
            <person name="Raffaello T."/>
            <person name="Rouze P."/>
            <person name="Salamov A."/>
            <person name="Schmutz J."/>
            <person name="Solheim H."/>
            <person name="Stahlberg J."/>
            <person name="Velez H."/>
            <person name="de Vries R.P."/>
            <person name="Wiebenga A."/>
            <person name="Woodward S."/>
            <person name="Yakovlev I."/>
            <person name="Garbelotto M."/>
            <person name="Martin F."/>
            <person name="Grigoriev I.V."/>
            <person name="Stenlid J."/>
        </authorList>
    </citation>
    <scope>NUCLEOTIDE SEQUENCE [LARGE SCALE GENOMIC DNA]</scope>
    <source>
        <strain evidence="3 4">TC 32-1</strain>
    </source>
</reference>
<dbReference type="InterPro" id="IPR020568">
    <property type="entry name" value="Ribosomal_Su5_D2-typ_SF"/>
</dbReference>
<dbReference type="Pfam" id="PF01205">
    <property type="entry name" value="Impact_N"/>
    <property type="match status" value="1"/>
</dbReference>
<dbReference type="InterPro" id="IPR020569">
    <property type="entry name" value="UPF0029_Impact_CS"/>
</dbReference>
<dbReference type="PANTHER" id="PTHR16301">
    <property type="entry name" value="IMPACT-RELATED"/>
    <property type="match status" value="1"/>
</dbReference>
<comment type="similarity">
    <text evidence="1">Belongs to the IMPACT family.</text>
</comment>
<evidence type="ECO:0000313" key="4">
    <source>
        <dbReference type="Proteomes" id="UP000030671"/>
    </source>
</evidence>
<proteinExistence type="inferred from homology"/>
<dbReference type="KEGG" id="hir:HETIRDRAFT_332476"/>
<gene>
    <name evidence="3" type="ORF">HETIRDRAFT_332476</name>
</gene>
<dbReference type="STRING" id="747525.W4JMU4"/>
<dbReference type="GO" id="GO:0140469">
    <property type="term" value="P:GCN2-mediated signaling"/>
    <property type="evidence" value="ECO:0007669"/>
    <property type="project" value="TreeGrafter"/>
</dbReference>
<dbReference type="Proteomes" id="UP000030671">
    <property type="component" value="Unassembled WGS sequence"/>
</dbReference>
<dbReference type="EMBL" id="KI925467">
    <property type="protein sequence ID" value="ETW74877.1"/>
    <property type="molecule type" value="Genomic_DNA"/>
</dbReference>
<organism evidence="3 4">
    <name type="scientific">Heterobasidion irregulare (strain TC 32-1)</name>
    <dbReference type="NCBI Taxonomy" id="747525"/>
    <lineage>
        <taxon>Eukaryota</taxon>
        <taxon>Fungi</taxon>
        <taxon>Dikarya</taxon>
        <taxon>Basidiomycota</taxon>
        <taxon>Agaricomycotina</taxon>
        <taxon>Agaricomycetes</taxon>
        <taxon>Russulales</taxon>
        <taxon>Bondarzewiaceae</taxon>
        <taxon>Heterobasidion</taxon>
        <taxon>Heterobasidion annosum species complex</taxon>
    </lineage>
</organism>
<feature type="domain" description="Impact N-terminal" evidence="2">
    <location>
        <begin position="27"/>
        <end position="144"/>
    </location>
</feature>
<dbReference type="SUPFAM" id="SSF54211">
    <property type="entry name" value="Ribosomal protein S5 domain 2-like"/>
    <property type="match status" value="1"/>
</dbReference>
<dbReference type="GO" id="GO:0005737">
    <property type="term" value="C:cytoplasm"/>
    <property type="evidence" value="ECO:0007669"/>
    <property type="project" value="TreeGrafter"/>
</dbReference>
<dbReference type="InParanoid" id="W4JMU4"/>